<proteinExistence type="inferred from homology"/>
<sequence length="131" mass="14666">MGSGICCIPSQRVIYFTIFILITYLMSASLLEFRAEGRAILKHTDLSKEQAESESKASVRRIEIGSAPPRCERKCSSCGHCEAIQVPANPQDKRGNTSPAFRADYYSRGDESSNYKPMSWKCKCGKFIFNP</sequence>
<dbReference type="OrthoDB" id="614712at2759"/>
<evidence type="ECO:0000256" key="3">
    <source>
        <dbReference type="ARBA" id="ARBA00022473"/>
    </source>
</evidence>
<reference evidence="10" key="1">
    <citation type="submission" date="2013-07" db="EMBL/GenBank/DDBJ databases">
        <title>The genome of Eucalyptus grandis.</title>
        <authorList>
            <person name="Schmutz J."/>
            <person name="Hayes R."/>
            <person name="Myburg A."/>
            <person name="Tuskan G."/>
            <person name="Grattapaglia D."/>
            <person name="Rokhsar D.S."/>
        </authorList>
    </citation>
    <scope>NUCLEOTIDE SEQUENCE</scope>
    <source>
        <tissue evidence="10">Leaf extractions</tissue>
    </source>
</reference>
<evidence type="ECO:0000256" key="6">
    <source>
        <dbReference type="ARBA" id="ARBA00023157"/>
    </source>
</evidence>
<evidence type="ECO:0000256" key="2">
    <source>
        <dbReference type="ARBA" id="ARBA00008127"/>
    </source>
</evidence>
<accession>A0A059ALR7</accession>
<organism evidence="10">
    <name type="scientific">Eucalyptus grandis</name>
    <name type="common">Flooded gum</name>
    <dbReference type="NCBI Taxonomy" id="71139"/>
    <lineage>
        <taxon>Eukaryota</taxon>
        <taxon>Viridiplantae</taxon>
        <taxon>Streptophyta</taxon>
        <taxon>Embryophyta</taxon>
        <taxon>Tracheophyta</taxon>
        <taxon>Spermatophyta</taxon>
        <taxon>Magnoliopsida</taxon>
        <taxon>eudicotyledons</taxon>
        <taxon>Gunneridae</taxon>
        <taxon>Pentapetalae</taxon>
        <taxon>rosids</taxon>
        <taxon>malvids</taxon>
        <taxon>Myrtales</taxon>
        <taxon>Myrtaceae</taxon>
        <taxon>Myrtoideae</taxon>
        <taxon>Eucalypteae</taxon>
        <taxon>Eucalyptus</taxon>
    </lineage>
</organism>
<dbReference type="eggNOG" id="ENOG502S846">
    <property type="taxonomic scope" value="Eukaryota"/>
</dbReference>
<keyword evidence="9" id="KW-0812">Transmembrane</keyword>
<evidence type="ECO:0000313" key="10">
    <source>
        <dbReference type="EMBL" id="KCW54709.1"/>
    </source>
</evidence>
<comment type="similarity">
    <text evidence="2 7">Belongs to the plant cysteine rich small secretory peptide family. Epidermal patterning factor subfamily.</text>
</comment>
<dbReference type="OMA" id="FYQTVHD"/>
<keyword evidence="3 7" id="KW-0217">Developmental protein</keyword>
<dbReference type="GO" id="GO:0010052">
    <property type="term" value="P:guard cell differentiation"/>
    <property type="evidence" value="ECO:0000318"/>
    <property type="project" value="GO_Central"/>
</dbReference>
<protein>
    <recommendedName>
        <fullName evidence="7">Epidermal patterning factor-like protein</fullName>
    </recommendedName>
</protein>
<keyword evidence="4 7" id="KW-0964">Secreted</keyword>
<dbReference type="STRING" id="71139.A0A059ALR7"/>
<keyword evidence="9" id="KW-0472">Membrane</keyword>
<name>A0A059ALR7_EUCGR</name>
<evidence type="ECO:0000256" key="5">
    <source>
        <dbReference type="ARBA" id="ARBA00022729"/>
    </source>
</evidence>
<dbReference type="InParanoid" id="A0A059ALR7"/>
<keyword evidence="5" id="KW-0732">Signal</keyword>
<evidence type="ECO:0000256" key="9">
    <source>
        <dbReference type="SAM" id="Phobius"/>
    </source>
</evidence>
<dbReference type="PANTHER" id="PTHR33109:SF7">
    <property type="entry name" value="EPIDERMAL PATTERNING FACTOR-LIKE PROTEIN 2"/>
    <property type="match status" value="1"/>
</dbReference>
<dbReference type="InterPro" id="IPR039455">
    <property type="entry name" value="EPFL"/>
</dbReference>
<dbReference type="Gramene" id="KCW54709">
    <property type="protein sequence ID" value="KCW54709"/>
    <property type="gene ID" value="EUGRSUZ_I00658"/>
</dbReference>
<dbReference type="EMBL" id="KK198761">
    <property type="protein sequence ID" value="KCW54709.1"/>
    <property type="molecule type" value="Genomic_DNA"/>
</dbReference>
<keyword evidence="6" id="KW-1015">Disulfide bond</keyword>
<keyword evidence="9" id="KW-1133">Transmembrane helix</keyword>
<comment type="function">
    <text evidence="7">Controls stomatal patterning.</text>
</comment>
<evidence type="ECO:0000256" key="8">
    <source>
        <dbReference type="SAM" id="MobiDB-lite"/>
    </source>
</evidence>
<comment type="subcellular location">
    <subcellularLocation>
        <location evidence="1 7">Secreted</location>
    </subcellularLocation>
</comment>
<evidence type="ECO:0000256" key="1">
    <source>
        <dbReference type="ARBA" id="ARBA00004613"/>
    </source>
</evidence>
<dbReference type="Pfam" id="PF17181">
    <property type="entry name" value="EPF"/>
    <property type="match status" value="1"/>
</dbReference>
<feature type="transmembrane region" description="Helical" evidence="9">
    <location>
        <begin position="12"/>
        <end position="33"/>
    </location>
</feature>
<dbReference type="GO" id="GO:0005576">
    <property type="term" value="C:extracellular region"/>
    <property type="evidence" value="ECO:0007669"/>
    <property type="project" value="UniProtKB-SubCell"/>
</dbReference>
<dbReference type="PANTHER" id="PTHR33109">
    <property type="entry name" value="EPIDERMAL PATTERNING FACTOR-LIKE PROTEIN 4"/>
    <property type="match status" value="1"/>
</dbReference>
<gene>
    <name evidence="10" type="ORF">EUGRSUZ_I00658</name>
</gene>
<evidence type="ECO:0000256" key="4">
    <source>
        <dbReference type="ARBA" id="ARBA00022525"/>
    </source>
</evidence>
<evidence type="ECO:0000256" key="7">
    <source>
        <dbReference type="RuleBase" id="RU367102"/>
    </source>
</evidence>
<feature type="region of interest" description="Disordered" evidence="8">
    <location>
        <begin position="89"/>
        <end position="112"/>
    </location>
</feature>
<dbReference type="AlphaFoldDB" id="A0A059ALR7"/>
<dbReference type="KEGG" id="egr:104418409"/>